<dbReference type="PANTHER" id="PTHR43572:SF3">
    <property type="entry name" value="PROTEIN SMAX1-LIKE 5"/>
    <property type="match status" value="1"/>
</dbReference>
<evidence type="ECO:0000256" key="2">
    <source>
        <dbReference type="ARBA" id="ARBA00022737"/>
    </source>
</evidence>
<keyword evidence="6" id="KW-1185">Reference proteome</keyword>
<protein>
    <submittedName>
        <fullName evidence="5">Double Clp-N motif-containing P-loop nucleosidetriphosphate hydrolases superfamily protein</fullName>
    </submittedName>
</protein>
<reference evidence="6" key="1">
    <citation type="journal article" date="2019" name="Curr. Biol.">
        <title>Genome Sequence of Striga asiatica Provides Insight into the Evolution of Plant Parasitism.</title>
        <authorList>
            <person name="Yoshida S."/>
            <person name="Kim S."/>
            <person name="Wafula E.K."/>
            <person name="Tanskanen J."/>
            <person name="Kim Y.M."/>
            <person name="Honaas L."/>
            <person name="Yang Z."/>
            <person name="Spallek T."/>
            <person name="Conn C.E."/>
            <person name="Ichihashi Y."/>
            <person name="Cheong K."/>
            <person name="Cui S."/>
            <person name="Der J.P."/>
            <person name="Gundlach H."/>
            <person name="Jiao Y."/>
            <person name="Hori C."/>
            <person name="Ishida J.K."/>
            <person name="Kasahara H."/>
            <person name="Kiba T."/>
            <person name="Kim M.S."/>
            <person name="Koo N."/>
            <person name="Laohavisit A."/>
            <person name="Lee Y.H."/>
            <person name="Lumba S."/>
            <person name="McCourt P."/>
            <person name="Mortimer J.C."/>
            <person name="Mutuku J.M."/>
            <person name="Nomura T."/>
            <person name="Sasaki-Sekimoto Y."/>
            <person name="Seto Y."/>
            <person name="Wang Y."/>
            <person name="Wakatake T."/>
            <person name="Sakakibara H."/>
            <person name="Demura T."/>
            <person name="Yamaguchi S."/>
            <person name="Yoneyama K."/>
            <person name="Manabe R.I."/>
            <person name="Nelson D.C."/>
            <person name="Schulman A.H."/>
            <person name="Timko M.P."/>
            <person name="dePamphilis C.W."/>
            <person name="Choi D."/>
            <person name="Shirasu K."/>
        </authorList>
    </citation>
    <scope>NUCLEOTIDE SEQUENCE [LARGE SCALE GENOMIC DNA]</scope>
    <source>
        <strain evidence="6">cv. UVA1</strain>
    </source>
</reference>
<dbReference type="InterPro" id="IPR051650">
    <property type="entry name" value="SL_signaling_regulator"/>
</dbReference>
<dbReference type="InterPro" id="IPR058680">
    <property type="entry name" value="NBD_SMAX1-like"/>
</dbReference>
<sequence>MAAALKRAQAHHRRSSAAGAGGAHHDLLHPPSCLVPVRVDLDQLVLSILDDPSVSRVMREAGFSSTIVKTNIESNSEDRIKNPTFLFPRPKTEVEAIFNILLGKTRKNVVVVGDSPASAERVVSEFIDRFEKGDVPAVEPLKSVKLVKLQFSTIPLKFMKRHEVDMNVGDLKRKVESFGFGGRVVIYIGDLKWAIERDYDHVMREFDFSAIYRNPIDYLVSEIGKLVSWYNSSSSIRVWLMATADNETYAKCRMKKPSLEGQWDLEPVFVLSGGLGSSIDGMSYWDSRITSKSCLCPHKEHENNVPTSCLEYTSNFEQENGRSAQLPYWLKPHGNKVDLTQLRRTKYDALISKNHFQSSPYPCWPNKVHDDVPNLTGTISFSYPSLNPNQNPTSVPRFRQKQHSSHVDFGFSNGSAENNPSKGPNLDSLKRTEGKDVKITLSLGNSSDHKKIWDLRDSVQENVPWQCETIPMIVDSLMEYCCREIEQNGEVLLIEGNDFVGKRRLAVGIAKAVFGSTDMLFCMNMRHNENYTVAENRAILEMALRNNDKLIVFIENVDYADQEFVEFLVHKKVSCRAIFVLTTDGDVSSNYSVIPMKLLASPESKHGLISKRKYDSDFPIKGKNQRKKHNEVEEVSSNGVETVLDLNVKANDHDEEQGNLSSISSELTREITAVERDDDPNSLARLKNIIKNRFAFNRDSDKDEKAREMLLSKIEGSFRNATNYYIGFDVEEDLLEEVRRGSGLYLNDLFGEWLKDIFQASLSMVGVDRENSRVRLCLDGKLGECCEEDGYMGTCLPKIVPVCFQ</sequence>
<evidence type="ECO:0000313" key="6">
    <source>
        <dbReference type="Proteomes" id="UP000325081"/>
    </source>
</evidence>
<name>A0A5A7QUQ2_STRAF</name>
<dbReference type="Pfam" id="PF23569">
    <property type="entry name" value="NBD_SMAX1"/>
    <property type="match status" value="1"/>
</dbReference>
<dbReference type="Gene3D" id="3.40.50.300">
    <property type="entry name" value="P-loop containing nucleotide triphosphate hydrolases"/>
    <property type="match status" value="1"/>
</dbReference>
<dbReference type="InterPro" id="IPR027417">
    <property type="entry name" value="P-loop_NTPase"/>
</dbReference>
<dbReference type="GO" id="GO:0016787">
    <property type="term" value="F:hydrolase activity"/>
    <property type="evidence" value="ECO:0007669"/>
    <property type="project" value="UniProtKB-KW"/>
</dbReference>
<dbReference type="OrthoDB" id="1872342at2759"/>
<dbReference type="InterPro" id="IPR036628">
    <property type="entry name" value="Clp_N_dom_sf"/>
</dbReference>
<dbReference type="Gene3D" id="1.10.1780.10">
    <property type="entry name" value="Clp, N-terminal domain"/>
    <property type="match status" value="1"/>
</dbReference>
<gene>
    <name evidence="5" type="ORF">STAS_26320</name>
</gene>
<evidence type="ECO:0000313" key="5">
    <source>
        <dbReference type="EMBL" id="GER49093.1"/>
    </source>
</evidence>
<feature type="region of interest" description="Disordered" evidence="3">
    <location>
        <begin position="1"/>
        <end position="23"/>
    </location>
</feature>
<organism evidence="5 6">
    <name type="scientific">Striga asiatica</name>
    <name type="common">Asiatic witchweed</name>
    <name type="synonym">Buchnera asiatica</name>
    <dbReference type="NCBI Taxonomy" id="4170"/>
    <lineage>
        <taxon>Eukaryota</taxon>
        <taxon>Viridiplantae</taxon>
        <taxon>Streptophyta</taxon>
        <taxon>Embryophyta</taxon>
        <taxon>Tracheophyta</taxon>
        <taxon>Spermatophyta</taxon>
        <taxon>Magnoliopsida</taxon>
        <taxon>eudicotyledons</taxon>
        <taxon>Gunneridae</taxon>
        <taxon>Pentapetalae</taxon>
        <taxon>asterids</taxon>
        <taxon>lamiids</taxon>
        <taxon>Lamiales</taxon>
        <taxon>Orobanchaceae</taxon>
        <taxon>Buchnereae</taxon>
        <taxon>Striga</taxon>
    </lineage>
</organism>
<evidence type="ECO:0000259" key="4">
    <source>
        <dbReference type="Pfam" id="PF23569"/>
    </source>
</evidence>
<dbReference type="EMBL" id="BKCP01008416">
    <property type="protein sequence ID" value="GER49093.1"/>
    <property type="molecule type" value="Genomic_DNA"/>
</dbReference>
<proteinExistence type="inferred from homology"/>
<dbReference type="Proteomes" id="UP000325081">
    <property type="component" value="Unassembled WGS sequence"/>
</dbReference>
<comment type="caution">
    <text evidence="5">The sequence shown here is derived from an EMBL/GenBank/DDBJ whole genome shotgun (WGS) entry which is preliminary data.</text>
</comment>
<dbReference type="AlphaFoldDB" id="A0A5A7QUQ2"/>
<evidence type="ECO:0000256" key="3">
    <source>
        <dbReference type="SAM" id="MobiDB-lite"/>
    </source>
</evidence>
<keyword evidence="5" id="KW-0378">Hydrolase</keyword>
<accession>A0A5A7QUQ2</accession>
<comment type="similarity">
    <text evidence="1">Belongs to the ClpA/ClpB family.</text>
</comment>
<feature type="compositionally biased region" description="Polar residues" evidence="3">
    <location>
        <begin position="412"/>
        <end position="422"/>
    </location>
</feature>
<keyword evidence="2" id="KW-0677">Repeat</keyword>
<dbReference type="PANTHER" id="PTHR43572">
    <property type="entry name" value="CHAPERONE PROTEIN CLPD, CHLOROPLASTIC"/>
    <property type="match status" value="1"/>
</dbReference>
<feature type="region of interest" description="Disordered" evidence="3">
    <location>
        <begin position="409"/>
        <end position="431"/>
    </location>
</feature>
<evidence type="ECO:0000256" key="1">
    <source>
        <dbReference type="ARBA" id="ARBA00008675"/>
    </source>
</evidence>
<feature type="domain" description="SMAX1-like nucleotide binding" evidence="4">
    <location>
        <begin position="91"/>
        <end position="279"/>
    </location>
</feature>